<dbReference type="Pfam" id="PF01575">
    <property type="entry name" value="MaoC_dehydratas"/>
    <property type="match status" value="1"/>
</dbReference>
<dbReference type="OrthoDB" id="9801625at2"/>
<comment type="caution">
    <text evidence="2">The sequence shown here is derived from an EMBL/GenBank/DDBJ whole genome shotgun (WGS) entry which is preliminary data.</text>
</comment>
<proteinExistence type="predicted"/>
<dbReference type="GO" id="GO:0019171">
    <property type="term" value="F:(3R)-hydroxyacyl-[acyl-carrier-protein] dehydratase activity"/>
    <property type="evidence" value="ECO:0007669"/>
    <property type="project" value="TreeGrafter"/>
</dbReference>
<dbReference type="PANTHER" id="PTHR43437:SF3">
    <property type="entry name" value="HYDROXYACYL-THIOESTER DEHYDRATASE TYPE 2, MITOCHONDRIAL"/>
    <property type="match status" value="1"/>
</dbReference>
<evidence type="ECO:0000313" key="3">
    <source>
        <dbReference type="Proteomes" id="UP000075615"/>
    </source>
</evidence>
<dbReference type="SUPFAM" id="SSF54637">
    <property type="entry name" value="Thioesterase/thiol ester dehydrase-isomerase"/>
    <property type="match status" value="1"/>
</dbReference>
<name>A0A150XVW3_9BACT</name>
<dbReference type="Gene3D" id="3.10.129.10">
    <property type="entry name" value="Hotdog Thioesterase"/>
    <property type="match status" value="1"/>
</dbReference>
<dbReference type="CDD" id="cd03449">
    <property type="entry name" value="R_hydratase"/>
    <property type="match status" value="1"/>
</dbReference>
<dbReference type="GO" id="GO:0006633">
    <property type="term" value="P:fatty acid biosynthetic process"/>
    <property type="evidence" value="ECO:0007669"/>
    <property type="project" value="TreeGrafter"/>
</dbReference>
<gene>
    <name evidence="2" type="ORF">AWN68_13800</name>
</gene>
<dbReference type="STRING" id="296218.AWN68_13800"/>
<accession>A0A150XVW3</accession>
<organism evidence="2 3">
    <name type="scientific">Roseivirga echinicomitans</name>
    <dbReference type="NCBI Taxonomy" id="296218"/>
    <lineage>
        <taxon>Bacteria</taxon>
        <taxon>Pseudomonadati</taxon>
        <taxon>Bacteroidota</taxon>
        <taxon>Cytophagia</taxon>
        <taxon>Cytophagales</taxon>
        <taxon>Roseivirgaceae</taxon>
        <taxon>Roseivirga</taxon>
    </lineage>
</organism>
<evidence type="ECO:0000259" key="1">
    <source>
        <dbReference type="Pfam" id="PF01575"/>
    </source>
</evidence>
<sequence length="136" mass="15481">MENKVTVNTVFEYGFSFNQTDVENFAKASGDFNPIHLDAEYAKDTIFGRTIIHGFLSGSMFSKVFGTIFPGHGTIYLNQSLNFFKPMYTAEEYMAVFTVKEVYIEKRRALITTEIFDSHKQVTISGEALIQHNDIV</sequence>
<dbReference type="RefSeq" id="WP_068412126.1">
    <property type="nucleotide sequence ID" value="NZ_LRDB01000002.1"/>
</dbReference>
<dbReference type="InterPro" id="IPR029069">
    <property type="entry name" value="HotDog_dom_sf"/>
</dbReference>
<feature type="domain" description="MaoC-like" evidence="1">
    <location>
        <begin position="11"/>
        <end position="102"/>
    </location>
</feature>
<dbReference type="PANTHER" id="PTHR43437">
    <property type="entry name" value="HYDROXYACYL-THIOESTER DEHYDRATASE TYPE 2, MITOCHONDRIAL-RELATED"/>
    <property type="match status" value="1"/>
</dbReference>
<dbReference type="InterPro" id="IPR002539">
    <property type="entry name" value="MaoC-like_dom"/>
</dbReference>
<dbReference type="Proteomes" id="UP000075615">
    <property type="component" value="Unassembled WGS sequence"/>
</dbReference>
<protein>
    <submittedName>
        <fullName evidence="2">Dehydrogenase</fullName>
    </submittedName>
</protein>
<dbReference type="AlphaFoldDB" id="A0A150XVW3"/>
<keyword evidence="3" id="KW-1185">Reference proteome</keyword>
<evidence type="ECO:0000313" key="2">
    <source>
        <dbReference type="EMBL" id="KYG82853.1"/>
    </source>
</evidence>
<dbReference type="InterPro" id="IPR050965">
    <property type="entry name" value="UPF0336/Enoyl-CoA_hydratase"/>
</dbReference>
<dbReference type="EMBL" id="LRDB01000002">
    <property type="protein sequence ID" value="KYG82853.1"/>
    <property type="molecule type" value="Genomic_DNA"/>
</dbReference>
<reference evidence="2 3" key="1">
    <citation type="submission" date="2016-01" db="EMBL/GenBank/DDBJ databases">
        <title>Genome sequencing of Roseivirga echinicomitans KMM 6058.</title>
        <authorList>
            <person name="Selvaratnam C."/>
            <person name="Thevarajoo S."/>
            <person name="Goh K.M."/>
            <person name="Ee R."/>
            <person name="Chan K.-G."/>
            <person name="Chong C.S."/>
        </authorList>
    </citation>
    <scope>NUCLEOTIDE SEQUENCE [LARGE SCALE GENOMIC DNA]</scope>
    <source>
        <strain evidence="2 3">KMM 6058</strain>
    </source>
</reference>